<protein>
    <submittedName>
        <fullName evidence="1">Uncharacterized protein</fullName>
    </submittedName>
</protein>
<gene>
    <name evidence="1" type="ORF">MENTE1834_LOCUS32893</name>
</gene>
<name>A0ACB1A217_MELEN</name>
<accession>A0ACB1A217</accession>
<dbReference type="Proteomes" id="UP001497535">
    <property type="component" value="Unassembled WGS sequence"/>
</dbReference>
<reference evidence="1" key="1">
    <citation type="submission" date="2023-11" db="EMBL/GenBank/DDBJ databases">
        <authorList>
            <person name="Poullet M."/>
        </authorList>
    </citation>
    <scope>NUCLEOTIDE SEQUENCE</scope>
    <source>
        <strain evidence="1">E1834</strain>
    </source>
</reference>
<dbReference type="EMBL" id="CAVMJV010000057">
    <property type="protein sequence ID" value="CAK5085444.1"/>
    <property type="molecule type" value="Genomic_DNA"/>
</dbReference>
<proteinExistence type="predicted"/>
<evidence type="ECO:0000313" key="1">
    <source>
        <dbReference type="EMBL" id="CAK5085444.1"/>
    </source>
</evidence>
<sequence length="91" mass="10583">MQSSFVLGMAILSMATTPKILEAISTRVDSHLTTLLSIYVCGVLLNWMFTLVLWHHYWDMEKVVRALEDNSGTEQRNTIQQRRNNQSLYYC</sequence>
<keyword evidence="2" id="KW-1185">Reference proteome</keyword>
<comment type="caution">
    <text evidence="1">The sequence shown here is derived from an EMBL/GenBank/DDBJ whole genome shotgun (WGS) entry which is preliminary data.</text>
</comment>
<organism evidence="1 2">
    <name type="scientific">Meloidogyne enterolobii</name>
    <name type="common">Root-knot nematode worm</name>
    <name type="synonym">Meloidogyne mayaguensis</name>
    <dbReference type="NCBI Taxonomy" id="390850"/>
    <lineage>
        <taxon>Eukaryota</taxon>
        <taxon>Metazoa</taxon>
        <taxon>Ecdysozoa</taxon>
        <taxon>Nematoda</taxon>
        <taxon>Chromadorea</taxon>
        <taxon>Rhabditida</taxon>
        <taxon>Tylenchina</taxon>
        <taxon>Tylenchomorpha</taxon>
        <taxon>Tylenchoidea</taxon>
        <taxon>Meloidogynidae</taxon>
        <taxon>Meloidogyninae</taxon>
        <taxon>Meloidogyne</taxon>
    </lineage>
</organism>
<evidence type="ECO:0000313" key="2">
    <source>
        <dbReference type="Proteomes" id="UP001497535"/>
    </source>
</evidence>